<feature type="compositionally biased region" description="Low complexity" evidence="2">
    <location>
        <begin position="247"/>
        <end position="259"/>
    </location>
</feature>
<protein>
    <submittedName>
        <fullName evidence="3">Uncharacterized protein</fullName>
    </submittedName>
</protein>
<gene>
    <name evidence="3" type="ORF">ACFQ2T_04920</name>
</gene>
<organism evidence="3 4">
    <name type="scientific">Methylophilus flavus</name>
    <dbReference type="NCBI Taxonomy" id="640084"/>
    <lineage>
        <taxon>Bacteria</taxon>
        <taxon>Pseudomonadati</taxon>
        <taxon>Pseudomonadota</taxon>
        <taxon>Betaproteobacteria</taxon>
        <taxon>Nitrosomonadales</taxon>
        <taxon>Methylophilaceae</taxon>
        <taxon>Methylophilus</taxon>
    </lineage>
</organism>
<feature type="region of interest" description="Disordered" evidence="2">
    <location>
        <begin position="235"/>
        <end position="260"/>
    </location>
</feature>
<dbReference type="EMBL" id="JBHTLN010000001">
    <property type="protein sequence ID" value="MFD1121835.1"/>
    <property type="molecule type" value="Genomic_DNA"/>
</dbReference>
<feature type="region of interest" description="Disordered" evidence="2">
    <location>
        <begin position="53"/>
        <end position="75"/>
    </location>
</feature>
<evidence type="ECO:0000256" key="1">
    <source>
        <dbReference type="SAM" id="Coils"/>
    </source>
</evidence>
<reference evidence="4" key="1">
    <citation type="journal article" date="2019" name="Int. J. Syst. Evol. Microbiol.">
        <title>The Global Catalogue of Microorganisms (GCM) 10K type strain sequencing project: providing services to taxonomists for standard genome sequencing and annotation.</title>
        <authorList>
            <consortium name="The Broad Institute Genomics Platform"/>
            <consortium name="The Broad Institute Genome Sequencing Center for Infectious Disease"/>
            <person name="Wu L."/>
            <person name="Ma J."/>
        </authorList>
    </citation>
    <scope>NUCLEOTIDE SEQUENCE [LARGE SCALE GENOMIC DNA]</scope>
    <source>
        <strain evidence="4">CCUG 58411</strain>
    </source>
</reference>
<feature type="coiled-coil region" evidence="1">
    <location>
        <begin position="125"/>
        <end position="152"/>
    </location>
</feature>
<sequence>MNKLLCFLFSFLTMYAVDPAEGGGDQSSDSDTGADGVEEAVVEDVGESAWEAIQTEDDGTGEVKPEEEQLAGETPEQIAEAEAAKQAEAEKAAEAAKVITEDDLKPLEGAKQSTQDRFQKITEGYKTATAKVETLTQENQRYRESFDSLRQLGFSDEAAASDLVEFSQYRQVLASGDVNQFSEIINAQLKQFQDLHGKPVQVGGSIINDHPDLQQKVDNLEIDEATAIEVARARNLQNRANRDNQRQVEQTQSAQQSQQVINDAVDQVVKMEDNWRKTDPDFSAVLPELQESIAEIREKMHPSQWPVAIEMQYKAIKKAMAGAAVNTRQATPLRGNGHMSGNRQPANMQEAALQEMGMDF</sequence>
<dbReference type="Proteomes" id="UP001597206">
    <property type="component" value="Unassembled WGS sequence"/>
</dbReference>
<evidence type="ECO:0000256" key="2">
    <source>
        <dbReference type="SAM" id="MobiDB-lite"/>
    </source>
</evidence>
<accession>A0ABW3PB62</accession>
<evidence type="ECO:0000313" key="3">
    <source>
        <dbReference type="EMBL" id="MFD1121835.1"/>
    </source>
</evidence>
<comment type="caution">
    <text evidence="3">The sequence shown here is derived from an EMBL/GenBank/DDBJ whole genome shotgun (WGS) entry which is preliminary data.</text>
</comment>
<proteinExistence type="predicted"/>
<keyword evidence="1" id="KW-0175">Coiled coil</keyword>
<name>A0ABW3PB62_9PROT</name>
<dbReference type="RefSeq" id="WP_379031290.1">
    <property type="nucleotide sequence ID" value="NZ_JBHTLN010000001.1"/>
</dbReference>
<evidence type="ECO:0000313" key="4">
    <source>
        <dbReference type="Proteomes" id="UP001597206"/>
    </source>
</evidence>
<keyword evidence="4" id="KW-1185">Reference proteome</keyword>